<dbReference type="InterPro" id="IPR018097">
    <property type="entry name" value="EGF_Ca-bd_CS"/>
</dbReference>
<dbReference type="Pfam" id="PF00008">
    <property type="entry name" value="EGF"/>
    <property type="match status" value="1"/>
</dbReference>
<dbReference type="EMBL" id="JARQWQ010000010">
    <property type="protein sequence ID" value="KAK2569494.1"/>
    <property type="molecule type" value="Genomic_DNA"/>
</dbReference>
<evidence type="ECO:0000313" key="10">
    <source>
        <dbReference type="Proteomes" id="UP001249851"/>
    </source>
</evidence>
<evidence type="ECO:0000256" key="1">
    <source>
        <dbReference type="ARBA" id="ARBA00022536"/>
    </source>
</evidence>
<dbReference type="InterPro" id="IPR000152">
    <property type="entry name" value="EGF-type_Asp/Asn_hydroxyl_site"/>
</dbReference>
<feature type="disulfide bond" evidence="5">
    <location>
        <begin position="102"/>
        <end position="111"/>
    </location>
</feature>
<dbReference type="SUPFAM" id="SSF57196">
    <property type="entry name" value="EGF/Laminin"/>
    <property type="match status" value="2"/>
</dbReference>
<comment type="caution">
    <text evidence="9">The sequence shown here is derived from an EMBL/GenBank/DDBJ whole genome shotgun (WGS) entry which is preliminary data.</text>
</comment>
<feature type="chain" id="PRO_5042232693" evidence="7">
    <location>
        <begin position="28"/>
        <end position="281"/>
    </location>
</feature>
<dbReference type="PROSITE" id="PS00022">
    <property type="entry name" value="EGF_1"/>
    <property type="match status" value="2"/>
</dbReference>
<evidence type="ECO:0000259" key="8">
    <source>
        <dbReference type="PROSITE" id="PS50026"/>
    </source>
</evidence>
<feature type="signal peptide" evidence="7">
    <location>
        <begin position="1"/>
        <end position="27"/>
    </location>
</feature>
<dbReference type="SMART" id="SM00181">
    <property type="entry name" value="EGF"/>
    <property type="match status" value="2"/>
</dbReference>
<keyword evidence="10" id="KW-1185">Reference proteome</keyword>
<sequence>MTDSRTLHGVNGLLICVLLILFNGTSVDTSEGGVGGDIDDCLNNNCSGNGNCSDRVNGFYCYCNDGYYGITCDIEAGPCSPNPCENNGTCFQDENNLVYCNCTSEFEGERCESEKPPKIFTVTLTIIDRIFVDDYKDLTKSLTLGLIEDLNSIFKPFLEQNFDGFSTIVFTGFFQGSVGAIFDVIFAATSEINATSIVKAFSRANGTNQLRFVLLGTIKAVNKLHTSTGATDSLVTESSSELEPWIIALIVFLIIFAILLVVIVILVVSLVMDNFLPLQTL</sequence>
<dbReference type="PROSITE" id="PS01187">
    <property type="entry name" value="EGF_CA"/>
    <property type="match status" value="1"/>
</dbReference>
<comment type="caution">
    <text evidence="5">Lacks conserved residue(s) required for the propagation of feature annotation.</text>
</comment>
<dbReference type="InterPro" id="IPR001881">
    <property type="entry name" value="EGF-like_Ca-bd_dom"/>
</dbReference>
<proteinExistence type="predicted"/>
<dbReference type="PROSITE" id="PS50026">
    <property type="entry name" value="EGF_3"/>
    <property type="match status" value="2"/>
</dbReference>
<dbReference type="InterPro" id="IPR000742">
    <property type="entry name" value="EGF"/>
</dbReference>
<evidence type="ECO:0000256" key="3">
    <source>
        <dbReference type="ARBA" id="ARBA00022737"/>
    </source>
</evidence>
<keyword evidence="6" id="KW-1133">Transmembrane helix</keyword>
<dbReference type="SMART" id="SM00179">
    <property type="entry name" value="EGF_CA"/>
    <property type="match status" value="1"/>
</dbReference>
<feature type="transmembrane region" description="Helical" evidence="6">
    <location>
        <begin position="245"/>
        <end position="271"/>
    </location>
</feature>
<dbReference type="PROSITE" id="PS01186">
    <property type="entry name" value="EGF_2"/>
    <property type="match status" value="1"/>
</dbReference>
<keyword evidence="6" id="KW-0472">Membrane</keyword>
<dbReference type="PROSITE" id="PS00010">
    <property type="entry name" value="ASX_HYDROXYL"/>
    <property type="match status" value="1"/>
</dbReference>
<feature type="disulfide bond" evidence="5">
    <location>
        <begin position="63"/>
        <end position="72"/>
    </location>
</feature>
<dbReference type="PANTHER" id="PTHR12916:SF4">
    <property type="entry name" value="UNINFLATABLE, ISOFORM C"/>
    <property type="match status" value="1"/>
</dbReference>
<keyword evidence="2 7" id="KW-0732">Signal</keyword>
<protein>
    <submittedName>
        <fullName evidence="9">Sushi</fullName>
    </submittedName>
</protein>
<dbReference type="CDD" id="cd00054">
    <property type="entry name" value="EGF_CA"/>
    <property type="match status" value="1"/>
</dbReference>
<keyword evidence="1 5" id="KW-0245">EGF-like domain</keyword>
<feature type="domain" description="EGF-like" evidence="8">
    <location>
        <begin position="75"/>
        <end position="112"/>
    </location>
</feature>
<dbReference type="Proteomes" id="UP001249851">
    <property type="component" value="Unassembled WGS sequence"/>
</dbReference>
<reference evidence="9" key="1">
    <citation type="journal article" date="2023" name="G3 (Bethesda)">
        <title>Whole genome assembly and annotation of the endangered Caribbean coral Acropora cervicornis.</title>
        <authorList>
            <person name="Selwyn J.D."/>
            <person name="Vollmer S.V."/>
        </authorList>
    </citation>
    <scope>NUCLEOTIDE SEQUENCE</scope>
    <source>
        <strain evidence="9">K2</strain>
    </source>
</reference>
<feature type="domain" description="EGF-like" evidence="8">
    <location>
        <begin position="37"/>
        <end position="73"/>
    </location>
</feature>
<dbReference type="PANTHER" id="PTHR12916">
    <property type="entry name" value="CYTOCHROME C OXIDASE POLYPEPTIDE VIC-2"/>
    <property type="match status" value="1"/>
</dbReference>
<keyword evidence="3" id="KW-0677">Repeat</keyword>
<keyword evidence="6" id="KW-0812">Transmembrane</keyword>
<evidence type="ECO:0000256" key="6">
    <source>
        <dbReference type="SAM" id="Phobius"/>
    </source>
</evidence>
<accession>A0AAD9VCP9</accession>
<evidence type="ECO:0000256" key="7">
    <source>
        <dbReference type="SAM" id="SignalP"/>
    </source>
</evidence>
<dbReference type="Gene3D" id="2.10.25.10">
    <property type="entry name" value="Laminin"/>
    <property type="match status" value="2"/>
</dbReference>
<keyword evidence="4 5" id="KW-1015">Disulfide bond</keyword>
<name>A0AAD9VCP9_ACRCE</name>
<dbReference type="GO" id="GO:0005509">
    <property type="term" value="F:calcium ion binding"/>
    <property type="evidence" value="ECO:0007669"/>
    <property type="project" value="InterPro"/>
</dbReference>
<reference evidence="9" key="2">
    <citation type="journal article" date="2023" name="Science">
        <title>Genomic signatures of disease resistance in endangered staghorn corals.</title>
        <authorList>
            <person name="Vollmer S.V."/>
            <person name="Selwyn J.D."/>
            <person name="Despard B.A."/>
            <person name="Roesel C.L."/>
        </authorList>
    </citation>
    <scope>NUCLEOTIDE SEQUENCE</scope>
    <source>
        <strain evidence="9">K2</strain>
    </source>
</reference>
<evidence type="ECO:0000256" key="5">
    <source>
        <dbReference type="PROSITE-ProRule" id="PRU00076"/>
    </source>
</evidence>
<dbReference type="AlphaFoldDB" id="A0AAD9VCP9"/>
<evidence type="ECO:0000256" key="4">
    <source>
        <dbReference type="ARBA" id="ARBA00023157"/>
    </source>
</evidence>
<gene>
    <name evidence="9" type="ORF">P5673_006436</name>
</gene>
<evidence type="ECO:0000256" key="2">
    <source>
        <dbReference type="ARBA" id="ARBA00022729"/>
    </source>
</evidence>
<organism evidence="9 10">
    <name type="scientific">Acropora cervicornis</name>
    <name type="common">Staghorn coral</name>
    <dbReference type="NCBI Taxonomy" id="6130"/>
    <lineage>
        <taxon>Eukaryota</taxon>
        <taxon>Metazoa</taxon>
        <taxon>Cnidaria</taxon>
        <taxon>Anthozoa</taxon>
        <taxon>Hexacorallia</taxon>
        <taxon>Scleractinia</taxon>
        <taxon>Astrocoeniina</taxon>
        <taxon>Acroporidae</taxon>
        <taxon>Acropora</taxon>
    </lineage>
</organism>
<evidence type="ECO:0000313" key="9">
    <source>
        <dbReference type="EMBL" id="KAK2569494.1"/>
    </source>
</evidence>